<dbReference type="GeneID" id="14212416"/>
<keyword evidence="2" id="KW-1185">Reference proteome</keyword>
<protein>
    <submittedName>
        <fullName evidence="1">Uncharacterized protein</fullName>
    </submittedName>
</protein>
<dbReference type="RefSeq" id="WP_015232775.1">
    <property type="nucleotide sequence ID" value="NC_019791.1"/>
</dbReference>
<dbReference type="InParanoid" id="L0AAE1"/>
<dbReference type="EMBL" id="CP003378">
    <property type="protein sequence ID" value="AFZ70878.1"/>
    <property type="molecule type" value="Genomic_DNA"/>
</dbReference>
<name>L0AAE1_CALLD</name>
<evidence type="ECO:0000313" key="2">
    <source>
        <dbReference type="Proteomes" id="UP000010469"/>
    </source>
</evidence>
<organism evidence="1 2">
    <name type="scientific">Caldisphaera lagunensis (strain DSM 15908 / JCM 11604 / ANMR 0165 / IC-154)</name>
    <dbReference type="NCBI Taxonomy" id="1056495"/>
    <lineage>
        <taxon>Archaea</taxon>
        <taxon>Thermoproteota</taxon>
        <taxon>Thermoprotei</taxon>
        <taxon>Acidilobales</taxon>
        <taxon>Caldisphaeraceae</taxon>
        <taxon>Caldisphaera</taxon>
    </lineage>
</organism>
<evidence type="ECO:0000313" key="1">
    <source>
        <dbReference type="EMBL" id="AFZ70878.1"/>
    </source>
</evidence>
<dbReference type="HOGENOM" id="CLU_2433685_0_0_2"/>
<dbReference type="AlphaFoldDB" id="L0AAE1"/>
<gene>
    <name evidence="1" type="ordered locus">Calag_1156</name>
</gene>
<proteinExistence type="predicted"/>
<dbReference type="Proteomes" id="UP000010469">
    <property type="component" value="Chromosome"/>
</dbReference>
<sequence length="90" mass="10362">MLDESSWELQKERPMALVLAIIEKTHEKTPISISNYMKKLINIDSWIGRYSLLLSENPDEIAKIINDLDLGVLPRKDLVKKVLDTISKIE</sequence>
<accession>L0AAE1</accession>
<dbReference type="KEGG" id="clg:Calag_1156"/>
<reference evidence="2" key="1">
    <citation type="submission" date="2012-03" db="EMBL/GenBank/DDBJ databases">
        <title>Complete genome of Caldisphaera lagunensis DSM 15908.</title>
        <authorList>
            <person name="Lucas S."/>
            <person name="Copeland A."/>
            <person name="Lapidus A."/>
            <person name="Glavina del Rio T."/>
            <person name="Dalin E."/>
            <person name="Tice H."/>
            <person name="Bruce D."/>
            <person name="Goodwin L."/>
            <person name="Pitluck S."/>
            <person name="Peters L."/>
            <person name="Mikhailova N."/>
            <person name="Teshima H."/>
            <person name="Kyrpides N."/>
            <person name="Mavromatis K."/>
            <person name="Ivanova N."/>
            <person name="Brettin T."/>
            <person name="Detter J.C."/>
            <person name="Han C."/>
            <person name="Larimer F."/>
            <person name="Land M."/>
            <person name="Hauser L."/>
            <person name="Markowitz V."/>
            <person name="Cheng J.-F."/>
            <person name="Hugenholtz P."/>
            <person name="Woyke T."/>
            <person name="Wu D."/>
            <person name="Spring S."/>
            <person name="Schroeder M."/>
            <person name="Brambilla E."/>
            <person name="Klenk H.-P."/>
            <person name="Eisen J.A."/>
        </authorList>
    </citation>
    <scope>NUCLEOTIDE SEQUENCE [LARGE SCALE GENOMIC DNA]</scope>
    <source>
        <strain evidence="2">DSM 15908 / JCM 11604 / IC-154</strain>
    </source>
</reference>
<dbReference type="STRING" id="1056495.Calag_1156"/>